<dbReference type="CDD" id="cd05256">
    <property type="entry name" value="UDP_AE_SDR_e"/>
    <property type="match status" value="1"/>
</dbReference>
<evidence type="ECO:0000313" key="2">
    <source>
        <dbReference type="Proteomes" id="UP000245216"/>
    </source>
</evidence>
<accession>A0A0S2JQE2</accession>
<gene>
    <name evidence="1" type="ORF">DF183_08745</name>
</gene>
<dbReference type="PANTHER" id="PTHR43245:SF13">
    <property type="entry name" value="UDP-D-APIOSE_UDP-D-XYLOSE SYNTHASE 2"/>
    <property type="match status" value="1"/>
</dbReference>
<sequence>MSSAFEQASQQLRNQPKTWLVTGCAGFIGSNLLEALLKMDQQVVGLDNFATGHQYNLDEVRDQVGAERWARFRFIEGDIRSLDTCREAVKGVDYVLHQAALGSVPRSLNDPLTSNEVNVNGALNMMVAARDEQVKAFVYAASSSTYGDHPGLPKVEDTIGRPLSPYAVTKFVNELYADVFARAYGFSSVGLRYFNVFGKRQDPNGAYAAVIPKWVSAMIQNQDVQINGDGQTSRDFCFIDNVIQMNILAAVQQKPAVAEVYNVAVNARTSLNELFEHLKQTLSTNGVNYTKQPIYADFRAGDVLHSQADISKARTQLGYEPTHTILQGLNTAMPWYVAFLS</sequence>
<dbReference type="EMBL" id="QEXO01000002">
    <property type="protein sequence ID" value="PWE14776.1"/>
    <property type="molecule type" value="Genomic_DNA"/>
</dbReference>
<dbReference type="InterPro" id="IPR036291">
    <property type="entry name" value="NAD(P)-bd_dom_sf"/>
</dbReference>
<reference evidence="1 2" key="1">
    <citation type="submission" date="2018-05" db="EMBL/GenBank/DDBJ databases">
        <title>Genome Sequence of an Efficient Indole-Degrading Bacterium, Alcaligenes sp.YBY.</title>
        <authorList>
            <person name="Yang B."/>
        </authorList>
    </citation>
    <scope>NUCLEOTIDE SEQUENCE [LARGE SCALE GENOMIC DNA]</scope>
    <source>
        <strain evidence="1 2">YBY</strain>
    </source>
</reference>
<dbReference type="InterPro" id="IPR001509">
    <property type="entry name" value="Epimerase_deHydtase"/>
</dbReference>
<dbReference type="Gene3D" id="3.90.25.10">
    <property type="entry name" value="UDP-galactose 4-epimerase, domain 1"/>
    <property type="match status" value="1"/>
</dbReference>
<dbReference type="InterPro" id="IPR050177">
    <property type="entry name" value="Lipid_A_modif_metabolic_enz"/>
</dbReference>
<reference evidence="1 2" key="2">
    <citation type="submission" date="2018-05" db="EMBL/GenBank/DDBJ databases">
        <authorList>
            <person name="Lanie J.A."/>
            <person name="Ng W.-L."/>
            <person name="Kazmierczak K.M."/>
            <person name="Andrzejewski T.M."/>
            <person name="Davidsen T.M."/>
            <person name="Wayne K.J."/>
            <person name="Tettelin H."/>
            <person name="Glass J.I."/>
            <person name="Rusch D."/>
            <person name="Podicherti R."/>
            <person name="Tsui H.-C.T."/>
            <person name="Winkler M.E."/>
        </authorList>
    </citation>
    <scope>NUCLEOTIDE SEQUENCE [LARGE SCALE GENOMIC DNA]</scope>
    <source>
        <strain evidence="1 2">YBY</strain>
    </source>
</reference>
<evidence type="ECO:0000313" key="1">
    <source>
        <dbReference type="EMBL" id="PWE14776.1"/>
    </source>
</evidence>
<dbReference type="RefSeq" id="WP_042482979.1">
    <property type="nucleotide sequence ID" value="NZ_CP013119.1"/>
</dbReference>
<dbReference type="PRINTS" id="PR01713">
    <property type="entry name" value="NUCEPIMERASE"/>
</dbReference>
<dbReference type="PANTHER" id="PTHR43245">
    <property type="entry name" value="BIFUNCTIONAL POLYMYXIN RESISTANCE PROTEIN ARNA"/>
    <property type="match status" value="1"/>
</dbReference>
<dbReference type="STRING" id="511.UZ73_07770"/>
<dbReference type="AlphaFoldDB" id="A0A0M7BIM1"/>
<proteinExistence type="predicted"/>
<dbReference type="GeneID" id="29370149"/>
<dbReference type="SUPFAM" id="SSF51735">
    <property type="entry name" value="NAD(P)-binding Rossmann-fold domains"/>
    <property type="match status" value="1"/>
</dbReference>
<dbReference type="Gene3D" id="3.40.50.720">
    <property type="entry name" value="NAD(P)-binding Rossmann-like Domain"/>
    <property type="match status" value="1"/>
</dbReference>
<comment type="caution">
    <text evidence="1">The sequence shown here is derived from an EMBL/GenBank/DDBJ whole genome shotgun (WGS) entry which is preliminary data.</text>
</comment>
<organism evidence="1 2">
    <name type="scientific">Alcaligenes faecalis</name>
    <dbReference type="NCBI Taxonomy" id="511"/>
    <lineage>
        <taxon>Bacteria</taxon>
        <taxon>Pseudomonadati</taxon>
        <taxon>Pseudomonadota</taxon>
        <taxon>Betaproteobacteria</taxon>
        <taxon>Burkholderiales</taxon>
        <taxon>Alcaligenaceae</taxon>
        <taxon>Alcaligenes</taxon>
    </lineage>
</organism>
<accession>A0A0M7BIM1</accession>
<dbReference type="OrthoDB" id="9769113at2"/>
<protein>
    <submittedName>
        <fullName evidence="1">LPS biosynthesis protein WbpP</fullName>
    </submittedName>
</protein>
<dbReference type="Proteomes" id="UP000245216">
    <property type="component" value="Unassembled WGS sequence"/>
</dbReference>
<dbReference type="Pfam" id="PF01370">
    <property type="entry name" value="Epimerase"/>
    <property type="match status" value="1"/>
</dbReference>
<name>A0A0M7BIM1_ALCFA</name>
<dbReference type="KEGG" id="afa:UZ73_07770"/>